<feature type="compositionally biased region" description="Polar residues" evidence="1">
    <location>
        <begin position="425"/>
        <end position="438"/>
    </location>
</feature>
<evidence type="ECO:0000313" key="2">
    <source>
        <dbReference type="EMBL" id="CZR59102.1"/>
    </source>
</evidence>
<organism evidence="2 3">
    <name type="scientific">Phialocephala subalpina</name>
    <dbReference type="NCBI Taxonomy" id="576137"/>
    <lineage>
        <taxon>Eukaryota</taxon>
        <taxon>Fungi</taxon>
        <taxon>Dikarya</taxon>
        <taxon>Ascomycota</taxon>
        <taxon>Pezizomycotina</taxon>
        <taxon>Leotiomycetes</taxon>
        <taxon>Helotiales</taxon>
        <taxon>Mollisiaceae</taxon>
        <taxon>Phialocephala</taxon>
        <taxon>Phialocephala fortinii species complex</taxon>
    </lineage>
</organism>
<dbReference type="AlphaFoldDB" id="A0A1L7X252"/>
<name>A0A1L7X252_9HELO</name>
<feature type="compositionally biased region" description="Basic and acidic residues" evidence="1">
    <location>
        <begin position="175"/>
        <end position="239"/>
    </location>
</feature>
<dbReference type="OrthoDB" id="5154006at2759"/>
<sequence>MGGTVKKKVDISFTNWVLGGSLVSIATEKTDDKGLVKKVRHSRKVFIMNEDGTTEEIDAEDVEVKAPTPCKGHTKSTRVKVEVSEHAAAKKADKEKKGDDTKVKDGEKKGRDAKAKDDEKKTTKKLEEPDTKGEKWCKICKIPDVNGTEDTRPEGACYAHCDVCGHAHWISQNKEKYAEKKGGDNKDEAKKGDTKKADDKQVDDMKPDEKKGGGKKGNEKNGGGKKDADKESEDKKSDDSDNNGWDMGGWGMNNDDDEKENKKDEGMKDEDKKDNDENISPVPSKDGTKWTNDQDEAILTMKSDSKTWNQIASAVGASKSAVQTRHKELQAYADEYVTAKAKGEDWATQNGDKKDGNKKKDDKKEEVDPFLAGLDQVLRSLESNYSTDRVFGNTNNSPKKDNKETDKGGGAGKKTKKQGGGGDFDNQNTPEQSPTKASSGGDVNDNNAFTYTSYGGNGGYGFSSPVPDFSGPQLYGKLKIDGTWNKDDCDLLEYLYERHESEKWLHMQAQFYNYTGRMVAAEFIEKKFKHDGAV</sequence>
<feature type="region of interest" description="Disordered" evidence="1">
    <location>
        <begin position="339"/>
        <end position="368"/>
    </location>
</feature>
<dbReference type="EMBL" id="FJOG01000013">
    <property type="protein sequence ID" value="CZR59102.1"/>
    <property type="molecule type" value="Genomic_DNA"/>
</dbReference>
<feature type="compositionally biased region" description="Polar residues" evidence="1">
    <location>
        <begin position="383"/>
        <end position="397"/>
    </location>
</feature>
<feature type="compositionally biased region" description="Basic and acidic residues" evidence="1">
    <location>
        <begin position="79"/>
        <end position="132"/>
    </location>
</feature>
<evidence type="ECO:0000256" key="1">
    <source>
        <dbReference type="SAM" id="MobiDB-lite"/>
    </source>
</evidence>
<accession>A0A1L7X252</accession>
<feature type="region of interest" description="Disordered" evidence="1">
    <location>
        <begin position="175"/>
        <end position="295"/>
    </location>
</feature>
<reference evidence="2 3" key="1">
    <citation type="submission" date="2016-03" db="EMBL/GenBank/DDBJ databases">
        <authorList>
            <person name="Ploux O."/>
        </authorList>
    </citation>
    <scope>NUCLEOTIDE SEQUENCE [LARGE SCALE GENOMIC DNA]</scope>
    <source>
        <strain evidence="2 3">UAMH 11012</strain>
    </source>
</reference>
<evidence type="ECO:0000313" key="3">
    <source>
        <dbReference type="Proteomes" id="UP000184330"/>
    </source>
</evidence>
<feature type="compositionally biased region" description="Basic and acidic residues" evidence="1">
    <location>
        <begin position="341"/>
        <end position="367"/>
    </location>
</feature>
<dbReference type="Proteomes" id="UP000184330">
    <property type="component" value="Unassembled WGS sequence"/>
</dbReference>
<evidence type="ECO:0008006" key="4">
    <source>
        <dbReference type="Google" id="ProtNLM"/>
    </source>
</evidence>
<protein>
    <recommendedName>
        <fullName evidence="4">Myb-like domain-containing protein</fullName>
    </recommendedName>
</protein>
<feature type="compositionally biased region" description="Gly residues" evidence="1">
    <location>
        <begin position="408"/>
        <end position="423"/>
    </location>
</feature>
<feature type="compositionally biased region" description="Basic and acidic residues" evidence="1">
    <location>
        <begin position="259"/>
        <end position="276"/>
    </location>
</feature>
<proteinExistence type="predicted"/>
<feature type="compositionally biased region" description="Basic and acidic residues" evidence="1">
    <location>
        <begin position="398"/>
        <end position="407"/>
    </location>
</feature>
<feature type="region of interest" description="Disordered" evidence="1">
    <location>
        <begin position="66"/>
        <end position="132"/>
    </location>
</feature>
<keyword evidence="3" id="KW-1185">Reference proteome</keyword>
<gene>
    <name evidence="2" type="ORF">PAC_08994</name>
</gene>
<dbReference type="STRING" id="576137.A0A1L7X252"/>
<feature type="region of interest" description="Disordered" evidence="1">
    <location>
        <begin position="383"/>
        <end position="449"/>
    </location>
</feature>